<reference evidence="3 4" key="1">
    <citation type="submission" date="2019-03" db="EMBL/GenBank/DDBJ databases">
        <title>Ramlibacter rhizophilus CCTCC AB2015357, whole genome shotgun sequence.</title>
        <authorList>
            <person name="Zhang X."/>
            <person name="Feng G."/>
            <person name="Zhu H."/>
        </authorList>
    </citation>
    <scope>NUCLEOTIDE SEQUENCE [LARGE SCALE GENOMIC DNA]</scope>
    <source>
        <strain evidence="3 4">CCTCC AB2015357</strain>
    </source>
</reference>
<feature type="domain" description="Cupin type-2" evidence="2">
    <location>
        <begin position="46"/>
        <end position="102"/>
    </location>
</feature>
<dbReference type="Gene3D" id="2.60.120.10">
    <property type="entry name" value="Jelly Rolls"/>
    <property type="match status" value="1"/>
</dbReference>
<feature type="region of interest" description="Disordered" evidence="1">
    <location>
        <begin position="113"/>
        <end position="133"/>
    </location>
</feature>
<evidence type="ECO:0000313" key="3">
    <source>
        <dbReference type="EMBL" id="TFY99495.1"/>
    </source>
</evidence>
<sequence>MALPHAQLLETINVSPLGPKLVDSFSTSLIKTEHVQLLHLVLAAREDQPDRHVDQECVIHCLEGQVEVVTPGGTRSLGQGQLVVLPARQKHHLRARTDCAVLMTLLLDNGDAAHGGGSGARTLQDEPGSPRNS</sequence>
<dbReference type="InterPro" id="IPR014710">
    <property type="entry name" value="RmlC-like_jellyroll"/>
</dbReference>
<name>A0A4Z0BJK1_9BURK</name>
<dbReference type="InterPro" id="IPR011051">
    <property type="entry name" value="RmlC_Cupin_sf"/>
</dbReference>
<organism evidence="3 4">
    <name type="scientific">Ramlibacter rhizophilus</name>
    <dbReference type="NCBI Taxonomy" id="1781167"/>
    <lineage>
        <taxon>Bacteria</taxon>
        <taxon>Pseudomonadati</taxon>
        <taxon>Pseudomonadota</taxon>
        <taxon>Betaproteobacteria</taxon>
        <taxon>Burkholderiales</taxon>
        <taxon>Comamonadaceae</taxon>
        <taxon>Ramlibacter</taxon>
    </lineage>
</organism>
<proteinExistence type="predicted"/>
<dbReference type="OrthoDB" id="8265259at2"/>
<dbReference type="Pfam" id="PF07883">
    <property type="entry name" value="Cupin_2"/>
    <property type="match status" value="1"/>
</dbReference>
<dbReference type="AlphaFoldDB" id="A0A4Z0BJK1"/>
<protein>
    <submittedName>
        <fullName evidence="3">Cupin domain-containing protein</fullName>
    </submittedName>
</protein>
<dbReference type="RefSeq" id="WP_135285038.1">
    <property type="nucleotide sequence ID" value="NZ_SMLL01000004.1"/>
</dbReference>
<dbReference type="Proteomes" id="UP000297564">
    <property type="component" value="Unassembled WGS sequence"/>
</dbReference>
<accession>A0A4Z0BJK1</accession>
<dbReference type="EMBL" id="SMLL01000004">
    <property type="protein sequence ID" value="TFY99495.1"/>
    <property type="molecule type" value="Genomic_DNA"/>
</dbReference>
<evidence type="ECO:0000256" key="1">
    <source>
        <dbReference type="SAM" id="MobiDB-lite"/>
    </source>
</evidence>
<gene>
    <name evidence="3" type="ORF">EZ242_10065</name>
</gene>
<evidence type="ECO:0000313" key="4">
    <source>
        <dbReference type="Proteomes" id="UP000297564"/>
    </source>
</evidence>
<keyword evidence="4" id="KW-1185">Reference proteome</keyword>
<comment type="caution">
    <text evidence="3">The sequence shown here is derived from an EMBL/GenBank/DDBJ whole genome shotgun (WGS) entry which is preliminary data.</text>
</comment>
<evidence type="ECO:0000259" key="2">
    <source>
        <dbReference type="Pfam" id="PF07883"/>
    </source>
</evidence>
<dbReference type="InterPro" id="IPR013096">
    <property type="entry name" value="Cupin_2"/>
</dbReference>
<dbReference type="SUPFAM" id="SSF51182">
    <property type="entry name" value="RmlC-like cupins"/>
    <property type="match status" value="1"/>
</dbReference>